<reference evidence="1" key="1">
    <citation type="submission" date="2020-09" db="EMBL/GenBank/DDBJ databases">
        <title>Genome sequence of Vibrio parahaemolyticus isolates.</title>
        <authorList>
            <person name="Hammerl J.A."/>
            <person name="Strauch E."/>
        </authorList>
    </citation>
    <scope>NUCLEOTIDE SEQUENCE</scope>
    <source>
        <strain evidence="1">17-VB00146</strain>
    </source>
</reference>
<dbReference type="InterPro" id="IPR018330">
    <property type="entry name" value="RecT_fam"/>
</dbReference>
<gene>
    <name evidence="1" type="ORF">IB292_03410</name>
</gene>
<dbReference type="RefSeq" id="WP_228085750.1">
    <property type="nucleotide sequence ID" value="NZ_JACVHL010000002.1"/>
</dbReference>
<proteinExistence type="predicted"/>
<protein>
    <submittedName>
        <fullName evidence="1">Recombinase RecT</fullName>
    </submittedName>
</protein>
<dbReference type="Proteomes" id="UP000726777">
    <property type="component" value="Unassembled WGS sequence"/>
</dbReference>
<name>A0A9Q3UB75_VIBPH</name>
<sequence>MIFSAFSNLDLHKSFTLNDAIIQAYANMASRQSLVFGEHYSYEAFNRLTNTSESISGFNSKMLNDYFVMPVISAGGLSFIRDNTEHLKVTAHNLLREDTISLNHHSLVKSDTPSSMRITGCMFCGEYRGNPIYGYVSIDEALALAGLSEITDMRIINALLFETAMYRAMQRVDRVLLPEHFIQFQELHELRNFVHFRSNTFNHEAFKAASEVISSREDYLRATSKVWNRDFHAQLTFLSFSIAELAGKRNVPLDEIRLITYKTAGDAASENANMSPINGSHYLLALTEEESQTLSVVVRETVNGRLKRCYDKAGLVHVKADAVYSNDDFDFDSKQPVRHLTSSYNNLNGKRGNFIGAYCSLVFNDQSIHSEFVDSQEILEIAECSEIDTWEGIFADRMSIKHAISSALSTCDWDHKTPTVPIHGYH</sequence>
<dbReference type="Pfam" id="PF03837">
    <property type="entry name" value="RecT"/>
    <property type="match status" value="1"/>
</dbReference>
<evidence type="ECO:0000313" key="1">
    <source>
        <dbReference type="EMBL" id="MCC3804081.1"/>
    </source>
</evidence>
<comment type="caution">
    <text evidence="1">The sequence shown here is derived from an EMBL/GenBank/DDBJ whole genome shotgun (WGS) entry which is preliminary data.</text>
</comment>
<dbReference type="EMBL" id="JACVHL010000002">
    <property type="protein sequence ID" value="MCC3804081.1"/>
    <property type="molecule type" value="Genomic_DNA"/>
</dbReference>
<dbReference type="AlphaFoldDB" id="A0A9Q3UB75"/>
<dbReference type="GO" id="GO:0006259">
    <property type="term" value="P:DNA metabolic process"/>
    <property type="evidence" value="ECO:0007669"/>
    <property type="project" value="InterPro"/>
</dbReference>
<dbReference type="GO" id="GO:0003677">
    <property type="term" value="F:DNA binding"/>
    <property type="evidence" value="ECO:0007669"/>
    <property type="project" value="InterPro"/>
</dbReference>
<evidence type="ECO:0000313" key="2">
    <source>
        <dbReference type="Proteomes" id="UP000726777"/>
    </source>
</evidence>
<organism evidence="1 2">
    <name type="scientific">Vibrio parahaemolyticus</name>
    <dbReference type="NCBI Taxonomy" id="670"/>
    <lineage>
        <taxon>Bacteria</taxon>
        <taxon>Pseudomonadati</taxon>
        <taxon>Pseudomonadota</taxon>
        <taxon>Gammaproteobacteria</taxon>
        <taxon>Vibrionales</taxon>
        <taxon>Vibrionaceae</taxon>
        <taxon>Vibrio</taxon>
    </lineage>
</organism>
<accession>A0A9Q3UB75</accession>